<keyword evidence="11" id="KW-1185">Reference proteome</keyword>
<evidence type="ECO:0000313" key="9">
    <source>
        <dbReference type="EMBL" id="AMK12589.1"/>
    </source>
</evidence>
<accession>A0A126QS64</accession>
<protein>
    <recommendedName>
        <fullName evidence="4">Flagellar hook-associated protein 1</fullName>
    </recommendedName>
</protein>
<evidence type="ECO:0000256" key="1">
    <source>
        <dbReference type="ARBA" id="ARBA00004365"/>
    </source>
</evidence>
<dbReference type="EMBL" id="SOBK01000002">
    <property type="protein sequence ID" value="TDT90899.1"/>
    <property type="molecule type" value="Genomic_DNA"/>
</dbReference>
<evidence type="ECO:0000256" key="6">
    <source>
        <dbReference type="ARBA" id="ARBA00023143"/>
    </source>
</evidence>
<evidence type="ECO:0000256" key="4">
    <source>
        <dbReference type="ARBA" id="ARBA00016244"/>
    </source>
</evidence>
<dbReference type="InterPro" id="IPR010930">
    <property type="entry name" value="Flg_bb/hook_C_dom"/>
</dbReference>
<evidence type="ECO:0000256" key="2">
    <source>
        <dbReference type="ARBA" id="ARBA00004613"/>
    </source>
</evidence>
<dbReference type="Proteomes" id="UP000295506">
    <property type="component" value="Unassembled WGS sequence"/>
</dbReference>
<evidence type="ECO:0000259" key="7">
    <source>
        <dbReference type="Pfam" id="PF06429"/>
    </source>
</evidence>
<evidence type="ECO:0000313" key="10">
    <source>
        <dbReference type="EMBL" id="TDT90899.1"/>
    </source>
</evidence>
<dbReference type="KEGG" id="dej:AWY79_16495"/>
<feature type="domain" description="Flagellar hook-associated protein FlgK helical" evidence="8">
    <location>
        <begin position="365"/>
        <end position="418"/>
    </location>
</feature>
<keyword evidence="10" id="KW-0282">Flagellum</keyword>
<dbReference type="PANTHER" id="PTHR30033:SF1">
    <property type="entry name" value="FLAGELLAR HOOK-ASSOCIATED PROTEIN 1"/>
    <property type="match status" value="1"/>
</dbReference>
<dbReference type="Proteomes" id="UP000055611">
    <property type="component" value="Chromosome"/>
</dbReference>
<keyword evidence="5" id="KW-0964">Secreted</keyword>
<evidence type="ECO:0000256" key="5">
    <source>
        <dbReference type="ARBA" id="ARBA00022525"/>
    </source>
</evidence>
<comment type="similarity">
    <text evidence="3">Belongs to the flagella basal body rod proteins family.</text>
</comment>
<dbReference type="PANTHER" id="PTHR30033">
    <property type="entry name" value="FLAGELLAR HOOK-ASSOCIATED PROTEIN 1"/>
    <property type="match status" value="1"/>
</dbReference>
<dbReference type="Pfam" id="PF22638">
    <property type="entry name" value="FlgK_D1"/>
    <property type="match status" value="2"/>
</dbReference>
<dbReference type="AlphaFoldDB" id="A0A126QS64"/>
<gene>
    <name evidence="9" type="ORF">AWY79_16495</name>
    <name evidence="10" type="ORF">EDC59_102332</name>
</gene>
<evidence type="ECO:0000313" key="12">
    <source>
        <dbReference type="Proteomes" id="UP000295506"/>
    </source>
</evidence>
<organism evidence="10 12">
    <name type="scientific">Pseudodesulfovibrio indicus</name>
    <dbReference type="NCBI Taxonomy" id="1716143"/>
    <lineage>
        <taxon>Bacteria</taxon>
        <taxon>Pseudomonadati</taxon>
        <taxon>Thermodesulfobacteriota</taxon>
        <taxon>Desulfovibrionia</taxon>
        <taxon>Desulfovibrionales</taxon>
        <taxon>Desulfovibrionaceae</taxon>
    </lineage>
</organism>
<dbReference type="PRINTS" id="PR01005">
    <property type="entry name" value="FLGHOOKAP1"/>
</dbReference>
<keyword evidence="10" id="KW-0966">Cell projection</keyword>
<reference evidence="10 12" key="2">
    <citation type="submission" date="2019-03" db="EMBL/GenBank/DDBJ databases">
        <title>Genomic Encyclopedia of Type Strains, Phase IV (KMG-IV): sequencing the most valuable type-strain genomes for metagenomic binning, comparative biology and taxonomic classification.</title>
        <authorList>
            <person name="Goeker M."/>
        </authorList>
    </citation>
    <scope>NUCLEOTIDE SEQUENCE [LARGE SCALE GENOMIC DNA]</scope>
    <source>
        <strain evidence="10 12">DSM 101483</strain>
    </source>
</reference>
<dbReference type="RefSeq" id="WP_066806315.1">
    <property type="nucleotide sequence ID" value="NZ_CP014206.1"/>
</dbReference>
<proteinExistence type="inferred from homology"/>
<dbReference type="GO" id="GO:0005576">
    <property type="term" value="C:extracellular region"/>
    <property type="evidence" value="ECO:0007669"/>
    <property type="project" value="UniProtKB-SubCell"/>
</dbReference>
<name>A0A126QS64_9BACT</name>
<reference evidence="9 11" key="1">
    <citation type="journal article" date="2016" name="Front. Microbiol.">
        <title>Genome Sequence of the Piezophilic, Mesophilic Sulfate-Reducing Bacterium Desulfovibrio indicus J2T.</title>
        <authorList>
            <person name="Cao J."/>
            <person name="Maignien L."/>
            <person name="Shao Z."/>
            <person name="Alain K."/>
            <person name="Jebbar M."/>
        </authorList>
    </citation>
    <scope>NUCLEOTIDE SEQUENCE [LARGE SCALE GENOMIC DNA]</scope>
    <source>
        <strain evidence="9 11">J2</strain>
    </source>
</reference>
<feature type="domain" description="Flagellar hook-associated protein FlgK helical" evidence="8">
    <location>
        <begin position="93"/>
        <end position="245"/>
    </location>
</feature>
<dbReference type="GO" id="GO:0009424">
    <property type="term" value="C:bacterial-type flagellum hook"/>
    <property type="evidence" value="ECO:0007669"/>
    <property type="project" value="InterPro"/>
</dbReference>
<comment type="subcellular location">
    <subcellularLocation>
        <location evidence="1">Bacterial flagellum</location>
    </subcellularLocation>
    <subcellularLocation>
        <location evidence="2">Secreted</location>
    </subcellularLocation>
</comment>
<dbReference type="InterPro" id="IPR002371">
    <property type="entry name" value="FlgK"/>
</dbReference>
<sequence>MINNLYNIGQTSLQNAQVGVNNASNNIANANTPGYQRTSVVQKTSGSITVSGLTLGTGADVTAIQSEWDKYVEAQYLDALADLATQSAALDYLNQLDGLLNQSEGGLSDVMEEYFSAWNELGTDPDSLSAREALLGSTETLIYALNSTTATIEAMEDSINAEIQDQVSEANQLIEDIAAINASIAANPDDNQAVADRDQMIRELDALIGVDVLYQSDNTVTILTEEGYTLVDGTETHDLVYANPNVTESLVRDSDYDGTLNYSGDSNEELLIEFVSSGPDGTAQFKASTDGGNTWLTDENGDLRLYTADGEDGAVEIEGVTIWFEDGSGDHAEGDRYAVMSKSGLYWESGDGSLKNITPMTDDSGDSVSGRTSSGSIAGLFTVRDDVVIPTLEGLDDLAEAIIWETNAVHAQGAGLEHHTSLTGTYSVEDDAVPLADSGLYFADNIEAGELTIVTYDADGNVASTSILDIDPATDSLESVRQKIDDIDGLTAQITSDGQLQVTADTDVEFEIASDSANVMAALGMNTYFTGTDAGDISLNSYVTANTSHINTGSVGDDGLVASGSNETATLLAALATATLTVGEAETSLTSATAALVADVGAATSAAEMQQAYAQTSATYLYEQQASTSEVNVDEELIELTKYQQAYQAAAQIISVTKEMMDTVLGLV</sequence>
<dbReference type="OrthoDB" id="9802553at2"/>
<evidence type="ECO:0000313" key="11">
    <source>
        <dbReference type="Proteomes" id="UP000055611"/>
    </source>
</evidence>
<dbReference type="Pfam" id="PF06429">
    <property type="entry name" value="Flg_bbr_C"/>
    <property type="match status" value="1"/>
</dbReference>
<evidence type="ECO:0000259" key="8">
    <source>
        <dbReference type="Pfam" id="PF22638"/>
    </source>
</evidence>
<feature type="domain" description="Flagellar basal-body/hook protein C-terminal" evidence="7">
    <location>
        <begin position="628"/>
        <end position="666"/>
    </location>
</feature>
<dbReference type="GO" id="GO:0005198">
    <property type="term" value="F:structural molecule activity"/>
    <property type="evidence" value="ECO:0007669"/>
    <property type="project" value="InterPro"/>
</dbReference>
<dbReference type="InterPro" id="IPR053927">
    <property type="entry name" value="FlgK_helical"/>
</dbReference>
<dbReference type="GO" id="GO:0044780">
    <property type="term" value="P:bacterial-type flagellum assembly"/>
    <property type="evidence" value="ECO:0007669"/>
    <property type="project" value="InterPro"/>
</dbReference>
<dbReference type="EMBL" id="CP014206">
    <property type="protein sequence ID" value="AMK12589.1"/>
    <property type="molecule type" value="Genomic_DNA"/>
</dbReference>
<dbReference type="SUPFAM" id="SSF64518">
    <property type="entry name" value="Phase 1 flagellin"/>
    <property type="match status" value="1"/>
</dbReference>
<keyword evidence="10" id="KW-0969">Cilium</keyword>
<evidence type="ECO:0000256" key="3">
    <source>
        <dbReference type="ARBA" id="ARBA00009677"/>
    </source>
</evidence>
<keyword evidence="6" id="KW-0975">Bacterial flagellum</keyword>
<dbReference type="NCBIfam" id="TIGR02492">
    <property type="entry name" value="flgK_ends"/>
    <property type="match status" value="1"/>
</dbReference>